<organism evidence="1">
    <name type="scientific">Mimiviridae sp. ChoanoV1</name>
    <dbReference type="NCBI Taxonomy" id="2596887"/>
    <lineage>
        <taxon>Viruses</taxon>
        <taxon>Varidnaviria</taxon>
        <taxon>Bamfordvirae</taxon>
        <taxon>Nucleocytoviricota</taxon>
        <taxon>Megaviricetes</taxon>
        <taxon>Imitervirales</taxon>
        <taxon>Schizomimiviridae</taxon>
    </lineage>
</organism>
<accession>A0A5B8HUU4</accession>
<protein>
    <submittedName>
        <fullName evidence="1">Uncharacterized protein</fullName>
    </submittedName>
</protein>
<dbReference type="EMBL" id="MK250085">
    <property type="protein sequence ID" value="QDY51679.1"/>
    <property type="molecule type" value="Genomic_DNA"/>
</dbReference>
<reference evidence="1" key="1">
    <citation type="submission" date="2018-11" db="EMBL/GenBank/DDBJ databases">
        <title>A distinct lineage of giant viruses engineers rhodopsin photosystems in predatory marine eukaryotes.</title>
        <authorList>
            <person name="Needham D.M."/>
            <person name="Yoshizawa S."/>
            <person name="Hosaka T."/>
            <person name="Poirier C."/>
            <person name="Choi C.-J."/>
            <person name="Hehenberger E."/>
            <person name="Irwin N.A.T."/>
            <person name="Wilken S."/>
            <person name="Yung C.-M."/>
            <person name="Bachy C."/>
            <person name="Kurihara R."/>
            <person name="Nakajima Y."/>
            <person name="Kojima K."/>
            <person name="Kimura-Someya T."/>
            <person name="Leonard G."/>
            <person name="Malmstrom R.R."/>
            <person name="Mende D."/>
            <person name="Olson D.K."/>
            <person name="Sudo Y."/>
            <person name="Sudek S."/>
            <person name="Richards T.A."/>
            <person name="DeLong E.F."/>
            <person name="Keeling P.J."/>
            <person name="Santoro A.E."/>
            <person name="Shirouzu M."/>
            <person name="Iwasaki W."/>
            <person name="Worden A.Z."/>
        </authorList>
    </citation>
    <scope>NUCLEOTIDE SEQUENCE</scope>
</reference>
<evidence type="ECO:0000313" key="1">
    <source>
        <dbReference type="EMBL" id="QDY51679.1"/>
    </source>
</evidence>
<name>A0A5B8HUU4_9VIRU</name>
<sequence length="118" mass="14329">MEYQQNKKESKFNLPNTVKNITFYFIKQHYNKYLKDNKLESIPKKDIYSVVDKLYTDKEQELKKFIRGTMRKNFGDYDRNFTLKTGTEEIILEMFEDPDFSKNRLAIEIETYQDNKTD</sequence>
<proteinExistence type="predicted"/>
<gene>
    <name evidence="1" type="ORF">1_64</name>
</gene>